<name>A0ABQ9EKB6_TEGGR</name>
<accession>A0ABQ9EKB6</accession>
<reference evidence="1 2" key="1">
    <citation type="submission" date="2022-12" db="EMBL/GenBank/DDBJ databases">
        <title>Chromosome-level genome of Tegillarca granosa.</title>
        <authorList>
            <person name="Kim J."/>
        </authorList>
    </citation>
    <scope>NUCLEOTIDE SEQUENCE [LARGE SCALE GENOMIC DNA]</scope>
    <source>
        <strain evidence="1">Teg-2019</strain>
        <tissue evidence="1">Adductor muscle</tissue>
    </source>
</reference>
<evidence type="ECO:0000313" key="2">
    <source>
        <dbReference type="Proteomes" id="UP001217089"/>
    </source>
</evidence>
<organism evidence="1 2">
    <name type="scientific">Tegillarca granosa</name>
    <name type="common">Malaysian cockle</name>
    <name type="synonym">Anadara granosa</name>
    <dbReference type="NCBI Taxonomy" id="220873"/>
    <lineage>
        <taxon>Eukaryota</taxon>
        <taxon>Metazoa</taxon>
        <taxon>Spiralia</taxon>
        <taxon>Lophotrochozoa</taxon>
        <taxon>Mollusca</taxon>
        <taxon>Bivalvia</taxon>
        <taxon>Autobranchia</taxon>
        <taxon>Pteriomorphia</taxon>
        <taxon>Arcoida</taxon>
        <taxon>Arcoidea</taxon>
        <taxon>Arcidae</taxon>
        <taxon>Tegillarca</taxon>
    </lineage>
</organism>
<evidence type="ECO:0000313" key="1">
    <source>
        <dbReference type="EMBL" id="KAJ8304831.1"/>
    </source>
</evidence>
<dbReference type="Proteomes" id="UP001217089">
    <property type="component" value="Unassembled WGS sequence"/>
</dbReference>
<proteinExistence type="predicted"/>
<comment type="caution">
    <text evidence="1">The sequence shown here is derived from an EMBL/GenBank/DDBJ whole genome shotgun (WGS) entry which is preliminary data.</text>
</comment>
<dbReference type="EMBL" id="JARBDR010000903">
    <property type="protein sequence ID" value="KAJ8304831.1"/>
    <property type="molecule type" value="Genomic_DNA"/>
</dbReference>
<keyword evidence="2" id="KW-1185">Reference proteome</keyword>
<protein>
    <submittedName>
        <fullName evidence="1">Uncharacterized protein</fullName>
    </submittedName>
</protein>
<gene>
    <name evidence="1" type="ORF">KUTeg_018414</name>
</gene>
<sequence>MPIWPVPVEMKKDIGCRKQLPLSLAFAFTVHNNMFQYGQLAEAVSRARNKRESHVIPQEDIERKRIFENFENTDTEEVISDDEPELIEMIDKIDKSWAETDIEHEISESLNFKHLLLTLYYK</sequence>